<dbReference type="Proteomes" id="UP000460298">
    <property type="component" value="Unassembled WGS sequence"/>
</dbReference>
<dbReference type="InterPro" id="IPR056091">
    <property type="entry name" value="DUF7674"/>
</dbReference>
<sequence length="122" mass="14011">MQKQSSIEIMAIAEIDRSLMELRDSTVEKWGEGNIPLIVLASGYARILIEQWQSIDDREKKTFFSEIERLLCINDEELQTIVATGFLERLSFDILSDKISFSILEPFLGEKSKEYCAKICSL</sequence>
<dbReference type="Pfam" id="PF24722">
    <property type="entry name" value="DUF7674"/>
    <property type="match status" value="1"/>
</dbReference>
<organism evidence="2 3">
    <name type="scientific">Leptonema illini</name>
    <dbReference type="NCBI Taxonomy" id="183"/>
    <lineage>
        <taxon>Bacteria</taxon>
        <taxon>Pseudomonadati</taxon>
        <taxon>Spirochaetota</taxon>
        <taxon>Spirochaetia</taxon>
        <taxon>Leptospirales</taxon>
        <taxon>Leptospiraceae</taxon>
        <taxon>Leptonema</taxon>
    </lineage>
</organism>
<name>A0A833LWS9_9LEPT</name>
<evidence type="ECO:0000313" key="3">
    <source>
        <dbReference type="Proteomes" id="UP000460298"/>
    </source>
</evidence>
<dbReference type="AlphaFoldDB" id="A0A833LWS9"/>
<feature type="domain" description="DUF7674" evidence="1">
    <location>
        <begin position="21"/>
        <end position="118"/>
    </location>
</feature>
<comment type="caution">
    <text evidence="2">The sequence shown here is derived from an EMBL/GenBank/DDBJ whole genome shotgun (WGS) entry which is preliminary data.</text>
</comment>
<accession>A0A833LWS9</accession>
<reference evidence="2 3" key="1">
    <citation type="submission" date="2019-10" db="EMBL/GenBank/DDBJ databases">
        <title>Extracellular Electron Transfer in a Candidatus Methanoperedens spp. Enrichment Culture.</title>
        <authorList>
            <person name="Berger S."/>
            <person name="Rangel Shaw D."/>
            <person name="Berben T."/>
            <person name="In 'T Zandt M."/>
            <person name="Frank J."/>
            <person name="Reimann J."/>
            <person name="Jetten M.S.M."/>
            <person name="Welte C.U."/>
        </authorList>
    </citation>
    <scope>NUCLEOTIDE SEQUENCE [LARGE SCALE GENOMIC DNA]</scope>
    <source>
        <strain evidence="2">SB12</strain>
    </source>
</reference>
<evidence type="ECO:0000313" key="2">
    <source>
        <dbReference type="EMBL" id="KAB2931505.1"/>
    </source>
</evidence>
<evidence type="ECO:0000259" key="1">
    <source>
        <dbReference type="Pfam" id="PF24722"/>
    </source>
</evidence>
<proteinExistence type="predicted"/>
<protein>
    <recommendedName>
        <fullName evidence="1">DUF7674 domain-containing protein</fullName>
    </recommendedName>
</protein>
<gene>
    <name evidence="2" type="ORF">F9K24_12975</name>
</gene>
<dbReference type="EMBL" id="WBUI01000013">
    <property type="protein sequence ID" value="KAB2931505.1"/>
    <property type="molecule type" value="Genomic_DNA"/>
</dbReference>